<dbReference type="EMBL" id="UYYB01030582">
    <property type="protein sequence ID" value="VDM73430.1"/>
    <property type="molecule type" value="Genomic_DNA"/>
</dbReference>
<keyword evidence="2" id="KW-1185">Reference proteome</keyword>
<protein>
    <submittedName>
        <fullName evidence="1">Uncharacterized protein</fullName>
    </submittedName>
</protein>
<dbReference type="Proteomes" id="UP000270094">
    <property type="component" value="Unassembled WGS sequence"/>
</dbReference>
<sequence>MRQSPWRVVRVLLVRNPWRPVQPDTGLDDMRRRRCDPCLARALPSVHYGQTYVDQGATSDWISQTVMLLAWPTLSWNRKIRGTGNVKLPLSLGDPAGE</sequence>
<proteinExistence type="predicted"/>
<organism evidence="1 2">
    <name type="scientific">Strongylus vulgaris</name>
    <name type="common">Blood worm</name>
    <dbReference type="NCBI Taxonomy" id="40348"/>
    <lineage>
        <taxon>Eukaryota</taxon>
        <taxon>Metazoa</taxon>
        <taxon>Ecdysozoa</taxon>
        <taxon>Nematoda</taxon>
        <taxon>Chromadorea</taxon>
        <taxon>Rhabditida</taxon>
        <taxon>Rhabditina</taxon>
        <taxon>Rhabditomorpha</taxon>
        <taxon>Strongyloidea</taxon>
        <taxon>Strongylidae</taxon>
        <taxon>Strongylus</taxon>
    </lineage>
</organism>
<gene>
    <name evidence="1" type="ORF">SVUK_LOCUS8428</name>
</gene>
<name>A0A3P7IKH2_STRVU</name>
<dbReference type="AlphaFoldDB" id="A0A3P7IKH2"/>
<evidence type="ECO:0000313" key="1">
    <source>
        <dbReference type="EMBL" id="VDM73430.1"/>
    </source>
</evidence>
<reference evidence="1 2" key="1">
    <citation type="submission" date="2018-11" db="EMBL/GenBank/DDBJ databases">
        <authorList>
            <consortium name="Pathogen Informatics"/>
        </authorList>
    </citation>
    <scope>NUCLEOTIDE SEQUENCE [LARGE SCALE GENOMIC DNA]</scope>
</reference>
<evidence type="ECO:0000313" key="2">
    <source>
        <dbReference type="Proteomes" id="UP000270094"/>
    </source>
</evidence>
<accession>A0A3P7IKH2</accession>